<sequence>MQMNAAKKKIKQVLCLPYHPKKNVKTERFNRTLKLTIKAYCTKDQSDWDEHLDMHILAYRTAKNEVLGLSPSEELYGHQPQVPANKLNSANPNISIKLLATRRNFKLK</sequence>
<dbReference type="STRING" id="133383.A0A1R0H4U1"/>
<dbReference type="OrthoDB" id="5592268at2759"/>
<dbReference type="SUPFAM" id="SSF53098">
    <property type="entry name" value="Ribonuclease H-like"/>
    <property type="match status" value="1"/>
</dbReference>
<evidence type="ECO:0000313" key="3">
    <source>
        <dbReference type="Proteomes" id="UP000187455"/>
    </source>
</evidence>
<dbReference type="InterPro" id="IPR050951">
    <property type="entry name" value="Retrovirus_Pol_polyprotein"/>
</dbReference>
<protein>
    <submittedName>
        <fullName evidence="2">Retrovirus-related Pol polyprotein from transposon 412</fullName>
    </submittedName>
</protein>
<dbReference type="InterPro" id="IPR001584">
    <property type="entry name" value="Integrase_cat-core"/>
</dbReference>
<dbReference type="GO" id="GO:0015074">
    <property type="term" value="P:DNA integration"/>
    <property type="evidence" value="ECO:0007669"/>
    <property type="project" value="InterPro"/>
</dbReference>
<name>A0A1R0H4U1_9FUNG</name>
<organism evidence="2 3">
    <name type="scientific">Smittium mucronatum</name>
    <dbReference type="NCBI Taxonomy" id="133383"/>
    <lineage>
        <taxon>Eukaryota</taxon>
        <taxon>Fungi</taxon>
        <taxon>Fungi incertae sedis</taxon>
        <taxon>Zoopagomycota</taxon>
        <taxon>Kickxellomycotina</taxon>
        <taxon>Harpellomycetes</taxon>
        <taxon>Harpellales</taxon>
        <taxon>Legeriomycetaceae</taxon>
        <taxon>Smittium</taxon>
    </lineage>
</organism>
<dbReference type="Proteomes" id="UP000187455">
    <property type="component" value="Unassembled WGS sequence"/>
</dbReference>
<dbReference type="PROSITE" id="PS50994">
    <property type="entry name" value="INTEGRASE"/>
    <property type="match status" value="1"/>
</dbReference>
<dbReference type="PANTHER" id="PTHR37984">
    <property type="entry name" value="PROTEIN CBG26694"/>
    <property type="match status" value="1"/>
</dbReference>
<keyword evidence="3" id="KW-1185">Reference proteome</keyword>
<proteinExistence type="predicted"/>
<reference evidence="2 3" key="1">
    <citation type="journal article" date="2016" name="Mol. Biol. Evol.">
        <title>Genome-Wide Survey of Gut Fungi (Harpellales) Reveals the First Horizontally Transferred Ubiquitin Gene from a Mosquito Host.</title>
        <authorList>
            <person name="Wang Y."/>
            <person name="White M.M."/>
            <person name="Kvist S."/>
            <person name="Moncalvo J.M."/>
        </authorList>
    </citation>
    <scope>NUCLEOTIDE SEQUENCE [LARGE SCALE GENOMIC DNA]</scope>
    <source>
        <strain evidence="2 3">ALG-7-W6</strain>
    </source>
</reference>
<dbReference type="AlphaFoldDB" id="A0A1R0H4U1"/>
<evidence type="ECO:0000259" key="1">
    <source>
        <dbReference type="PROSITE" id="PS50994"/>
    </source>
</evidence>
<dbReference type="PANTHER" id="PTHR37984:SF15">
    <property type="entry name" value="INTEGRASE CATALYTIC DOMAIN-CONTAINING PROTEIN"/>
    <property type="match status" value="1"/>
</dbReference>
<accession>A0A1R0H4U1</accession>
<feature type="domain" description="Integrase catalytic" evidence="1">
    <location>
        <begin position="1"/>
        <end position="79"/>
    </location>
</feature>
<comment type="caution">
    <text evidence="2">The sequence shown here is derived from an EMBL/GenBank/DDBJ whole genome shotgun (WGS) entry which is preliminary data.</text>
</comment>
<gene>
    <name evidence="2" type="ORF">AYI68_g1695</name>
</gene>
<dbReference type="InterPro" id="IPR036397">
    <property type="entry name" value="RNaseH_sf"/>
</dbReference>
<dbReference type="Gene3D" id="3.30.420.10">
    <property type="entry name" value="Ribonuclease H-like superfamily/Ribonuclease H"/>
    <property type="match status" value="1"/>
</dbReference>
<evidence type="ECO:0000313" key="2">
    <source>
        <dbReference type="EMBL" id="OLY84147.1"/>
    </source>
</evidence>
<dbReference type="InterPro" id="IPR012337">
    <property type="entry name" value="RNaseH-like_sf"/>
</dbReference>
<dbReference type="GO" id="GO:0003676">
    <property type="term" value="F:nucleic acid binding"/>
    <property type="evidence" value="ECO:0007669"/>
    <property type="project" value="InterPro"/>
</dbReference>
<dbReference type="EMBL" id="LSSL01000601">
    <property type="protein sequence ID" value="OLY84147.1"/>
    <property type="molecule type" value="Genomic_DNA"/>
</dbReference>
<dbReference type="GO" id="GO:0005634">
    <property type="term" value="C:nucleus"/>
    <property type="evidence" value="ECO:0007669"/>
    <property type="project" value="UniProtKB-ARBA"/>
</dbReference>